<name>A0A7C8MR57_9PLEO</name>
<feature type="transmembrane region" description="Helical" evidence="6">
    <location>
        <begin position="189"/>
        <end position="215"/>
    </location>
</feature>
<evidence type="ECO:0000256" key="1">
    <source>
        <dbReference type="ARBA" id="ARBA00004141"/>
    </source>
</evidence>
<keyword evidence="2 6" id="KW-0812">Transmembrane</keyword>
<evidence type="ECO:0000256" key="2">
    <source>
        <dbReference type="ARBA" id="ARBA00022692"/>
    </source>
</evidence>
<sequence length="353" mass="39054">MFPGLDISSQHHFPSTNSHFQCTMRALPALGCITIILIWIVTFLALTSVVVSVVGSVTGRRKLRFSHWMNIAAFVVGMLLVGQTTWAIIAEGEGAHQLEMSLEQTNLIGRSLLVNAALWTLTTTLIRVSACFFLQEIFRVVRWARVTSWATIGLSSVHCLASILEVFLICRPLSTQWDPNAKGACGDQNISFVIIESVGLALDLVILWTPIPMLWKLHLPPRKKLQSFLVLDIGVLLLGFTAFRLKSLSLVSSPDFVWAQSYLGLLSATGAMLGVTLGAAGSYVALYKDAKTAIRSSWYRARQAQRSIPQLDNDFFEALGYRATDTLPTNNPYRTLRTNELTIPRLSLQAISM</sequence>
<evidence type="ECO:0000259" key="7">
    <source>
        <dbReference type="Pfam" id="PF20684"/>
    </source>
</evidence>
<feature type="transmembrane region" description="Helical" evidence="6">
    <location>
        <begin position="67"/>
        <end position="89"/>
    </location>
</feature>
<dbReference type="GO" id="GO:0016020">
    <property type="term" value="C:membrane"/>
    <property type="evidence" value="ECO:0007669"/>
    <property type="project" value="UniProtKB-SubCell"/>
</dbReference>
<dbReference type="EMBL" id="JAADJZ010000008">
    <property type="protein sequence ID" value="KAF2872965.1"/>
    <property type="molecule type" value="Genomic_DNA"/>
</dbReference>
<dbReference type="InterPro" id="IPR049326">
    <property type="entry name" value="Rhodopsin_dom_fungi"/>
</dbReference>
<dbReference type="Proteomes" id="UP000481861">
    <property type="component" value="Unassembled WGS sequence"/>
</dbReference>
<evidence type="ECO:0000256" key="6">
    <source>
        <dbReference type="SAM" id="Phobius"/>
    </source>
</evidence>
<comment type="similarity">
    <text evidence="5">Belongs to the SAT4 family.</text>
</comment>
<dbReference type="PANTHER" id="PTHR33048:SF47">
    <property type="entry name" value="INTEGRAL MEMBRANE PROTEIN-RELATED"/>
    <property type="match status" value="1"/>
</dbReference>
<accession>A0A7C8MR57</accession>
<comment type="subcellular location">
    <subcellularLocation>
        <location evidence="1">Membrane</location>
        <topology evidence="1">Multi-pass membrane protein</topology>
    </subcellularLocation>
</comment>
<feature type="transmembrane region" description="Helical" evidence="6">
    <location>
        <begin position="265"/>
        <end position="286"/>
    </location>
</feature>
<comment type="caution">
    <text evidence="8">The sequence shown here is derived from an EMBL/GenBank/DDBJ whole genome shotgun (WGS) entry which is preliminary data.</text>
</comment>
<protein>
    <recommendedName>
        <fullName evidence="7">Rhodopsin domain-containing protein</fullName>
    </recommendedName>
</protein>
<dbReference type="AlphaFoldDB" id="A0A7C8MR57"/>
<evidence type="ECO:0000256" key="5">
    <source>
        <dbReference type="ARBA" id="ARBA00038359"/>
    </source>
</evidence>
<evidence type="ECO:0000313" key="8">
    <source>
        <dbReference type="EMBL" id="KAF2872965.1"/>
    </source>
</evidence>
<keyword evidence="4 6" id="KW-0472">Membrane</keyword>
<reference evidence="8 9" key="1">
    <citation type="submission" date="2020-01" db="EMBL/GenBank/DDBJ databases">
        <authorList>
            <consortium name="DOE Joint Genome Institute"/>
            <person name="Haridas S."/>
            <person name="Albert R."/>
            <person name="Binder M."/>
            <person name="Bloem J."/>
            <person name="Labutti K."/>
            <person name="Salamov A."/>
            <person name="Andreopoulos B."/>
            <person name="Baker S.E."/>
            <person name="Barry K."/>
            <person name="Bills G."/>
            <person name="Bluhm B.H."/>
            <person name="Cannon C."/>
            <person name="Castanera R."/>
            <person name="Culley D.E."/>
            <person name="Daum C."/>
            <person name="Ezra D."/>
            <person name="Gonzalez J.B."/>
            <person name="Henrissat B."/>
            <person name="Kuo A."/>
            <person name="Liang C."/>
            <person name="Lipzen A."/>
            <person name="Lutzoni F."/>
            <person name="Magnuson J."/>
            <person name="Mondo S."/>
            <person name="Nolan M."/>
            <person name="Ohm R."/>
            <person name="Pangilinan J."/>
            <person name="Park H.-J.H."/>
            <person name="Ramirez L."/>
            <person name="Alfaro M."/>
            <person name="Sun H."/>
            <person name="Tritt A."/>
            <person name="Yoshinaga Y."/>
            <person name="Zwiers L.-H.L."/>
            <person name="Turgeon B.G."/>
            <person name="Goodwin S.B."/>
            <person name="Spatafora J.W."/>
            <person name="Crous P.W."/>
            <person name="Grigoriev I.V."/>
        </authorList>
    </citation>
    <scope>NUCLEOTIDE SEQUENCE [LARGE SCALE GENOMIC DNA]</scope>
    <source>
        <strain evidence="8 9">CBS 611.86</strain>
    </source>
</reference>
<evidence type="ECO:0000313" key="9">
    <source>
        <dbReference type="Proteomes" id="UP000481861"/>
    </source>
</evidence>
<feature type="transmembrane region" description="Helical" evidence="6">
    <location>
        <begin position="26"/>
        <end position="55"/>
    </location>
</feature>
<dbReference type="Pfam" id="PF20684">
    <property type="entry name" value="Fung_rhodopsin"/>
    <property type="match status" value="1"/>
</dbReference>
<keyword evidence="3 6" id="KW-1133">Transmembrane helix</keyword>
<feature type="domain" description="Rhodopsin" evidence="7">
    <location>
        <begin position="59"/>
        <end position="275"/>
    </location>
</feature>
<feature type="transmembrane region" description="Helical" evidence="6">
    <location>
        <begin position="109"/>
        <end position="134"/>
    </location>
</feature>
<evidence type="ECO:0000256" key="3">
    <source>
        <dbReference type="ARBA" id="ARBA00022989"/>
    </source>
</evidence>
<feature type="transmembrane region" description="Helical" evidence="6">
    <location>
        <begin position="227"/>
        <end position="245"/>
    </location>
</feature>
<proteinExistence type="inferred from homology"/>
<organism evidence="8 9">
    <name type="scientific">Massariosphaeria phaeospora</name>
    <dbReference type="NCBI Taxonomy" id="100035"/>
    <lineage>
        <taxon>Eukaryota</taxon>
        <taxon>Fungi</taxon>
        <taxon>Dikarya</taxon>
        <taxon>Ascomycota</taxon>
        <taxon>Pezizomycotina</taxon>
        <taxon>Dothideomycetes</taxon>
        <taxon>Pleosporomycetidae</taxon>
        <taxon>Pleosporales</taxon>
        <taxon>Pleosporales incertae sedis</taxon>
        <taxon>Massariosphaeria</taxon>
    </lineage>
</organism>
<keyword evidence="9" id="KW-1185">Reference proteome</keyword>
<feature type="transmembrane region" description="Helical" evidence="6">
    <location>
        <begin position="146"/>
        <end position="169"/>
    </location>
</feature>
<dbReference type="InterPro" id="IPR052337">
    <property type="entry name" value="SAT4-like"/>
</dbReference>
<evidence type="ECO:0000256" key="4">
    <source>
        <dbReference type="ARBA" id="ARBA00023136"/>
    </source>
</evidence>
<gene>
    <name evidence="8" type="ORF">BDV95DRAFT_361907</name>
</gene>
<dbReference type="OrthoDB" id="5421689at2759"/>
<dbReference type="PANTHER" id="PTHR33048">
    <property type="entry name" value="PTH11-LIKE INTEGRAL MEMBRANE PROTEIN (AFU_ORTHOLOGUE AFUA_5G11245)"/>
    <property type="match status" value="1"/>
</dbReference>